<dbReference type="Pfam" id="PF14253">
    <property type="entry name" value="AbiH"/>
    <property type="match status" value="1"/>
</dbReference>
<dbReference type="KEGG" id="lfo:LMK00_08715"/>
<organism evidence="1 2">
    <name type="scientific">Lactococcus formosensis</name>
    <dbReference type="NCBI Taxonomy" id="1281486"/>
    <lineage>
        <taxon>Bacteria</taxon>
        <taxon>Bacillati</taxon>
        <taxon>Bacillota</taxon>
        <taxon>Bacilli</taxon>
        <taxon>Lactobacillales</taxon>
        <taxon>Streptococcaceae</taxon>
        <taxon>Lactococcus</taxon>
    </lineage>
</organism>
<dbReference type="AlphaFoldDB" id="A0A9Q8Y0Z2"/>
<sequence length="404" mass="48104">MVADKQLIILGNGFDLTNQFETTYANFINWIISQNDITISEIEEQLEDRNIHNIHDKIRTSVISENPIKLELPKMYDINIWYLIFIHSKLSTDANWNDVERQMYKYLIDEKILTEATYGVSSRTRTLQKVMEIILFQKEIAHFEQKEKLVNFFEKSLHELERDFERFLFEKSRYGSLNPQITCFGEYGPNKLLKYIAHEDTGNLPFNLLSFNYTDAWSKRWIDQRLITEEGGENKFVFPEKFLMVHGQAIYRKDNVNRLIFGIDHTKVQVDDVCYRFTKNFRTLILNSSKPMQNINNIYEENINRIKFFGHSLCEADYSYFQQMFDFYELYSNNNLKLYFYFNNWLDSGMTDAELLHKNVEAITNLIETYGQTLDNKDHGKNLLTRLQQTGRIVIKQIEPMRCI</sequence>
<dbReference type="EMBL" id="CP086395">
    <property type="protein sequence ID" value="USJ19906.1"/>
    <property type="molecule type" value="Genomic_DNA"/>
</dbReference>
<dbReference type="InterPro" id="IPR025935">
    <property type="entry name" value="AbiH"/>
</dbReference>
<proteinExistence type="predicted"/>
<gene>
    <name evidence="1" type="ORF">LMK00_08715</name>
</gene>
<protein>
    <submittedName>
        <fullName evidence="1">Bacteriophage abortive infection AbiH family protein</fullName>
    </submittedName>
</protein>
<reference evidence="1" key="1">
    <citation type="journal article" date="2022" name="Front. Microbiol.">
        <title>Feed Insects as a Reservoir of Granadaene-Producing Lactococci.</title>
        <authorList>
            <person name="Neuzil-Bunesova V."/>
            <person name="Ramirez Garcia A."/>
            <person name="Modrackova N."/>
            <person name="Makovska M."/>
            <person name="Sabolova M."/>
            <person name="Sproer C."/>
            <person name="Bunk B."/>
            <person name="Blom J."/>
            <person name="Schwab C."/>
        </authorList>
    </citation>
    <scope>NUCLEOTIDE SEQUENCE</scope>
    <source>
        <strain evidence="1">I4/6O</strain>
    </source>
</reference>
<name>A0A9Q8Y0Z2_9LACT</name>
<dbReference type="Proteomes" id="UP001056730">
    <property type="component" value="Chromosome"/>
</dbReference>
<dbReference type="RefSeq" id="WP_252175305.1">
    <property type="nucleotide sequence ID" value="NZ_CP086395.1"/>
</dbReference>
<evidence type="ECO:0000313" key="2">
    <source>
        <dbReference type="Proteomes" id="UP001056730"/>
    </source>
</evidence>
<evidence type="ECO:0000313" key="1">
    <source>
        <dbReference type="EMBL" id="USJ19906.1"/>
    </source>
</evidence>
<accession>A0A9Q8Y0Z2</accession>